<reference evidence="1 2" key="1">
    <citation type="submission" date="2020-08" db="EMBL/GenBank/DDBJ databases">
        <title>Sequencing the genomes of 1000 actinobacteria strains.</title>
        <authorList>
            <person name="Klenk H.-P."/>
        </authorList>
    </citation>
    <scope>NUCLEOTIDE SEQUENCE [LARGE SCALE GENOMIC DNA]</scope>
    <source>
        <strain evidence="1 2">DSM 45362</strain>
    </source>
</reference>
<dbReference type="Proteomes" id="UP000587527">
    <property type="component" value="Unassembled WGS sequence"/>
</dbReference>
<evidence type="ECO:0000313" key="1">
    <source>
        <dbReference type="EMBL" id="MBB5866645.1"/>
    </source>
</evidence>
<dbReference type="RefSeq" id="WP_184830597.1">
    <property type="nucleotide sequence ID" value="NZ_JACHMN010000001.1"/>
</dbReference>
<keyword evidence="2" id="KW-1185">Reference proteome</keyword>
<protein>
    <submittedName>
        <fullName evidence="1">Uncharacterized protein</fullName>
    </submittedName>
</protein>
<sequence>MSGWERIDDLILGGVAIAAIKEIRVAADCSLQDAIERYHERAVWLHETRSTDFNPPQDEVSDDVGP</sequence>
<dbReference type="EMBL" id="JACHMN010000001">
    <property type="protein sequence ID" value="MBB5866645.1"/>
    <property type="molecule type" value="Genomic_DNA"/>
</dbReference>
<dbReference type="AlphaFoldDB" id="A0A841BG89"/>
<gene>
    <name evidence="1" type="ORF">F4553_000024</name>
</gene>
<accession>A0A841BG89</accession>
<comment type="caution">
    <text evidence="1">The sequence shown here is derived from an EMBL/GenBank/DDBJ whole genome shotgun (WGS) entry which is preliminary data.</text>
</comment>
<proteinExistence type="predicted"/>
<organism evidence="1 2">
    <name type="scientific">Allocatelliglobosispora scoriae</name>
    <dbReference type="NCBI Taxonomy" id="643052"/>
    <lineage>
        <taxon>Bacteria</taxon>
        <taxon>Bacillati</taxon>
        <taxon>Actinomycetota</taxon>
        <taxon>Actinomycetes</taxon>
        <taxon>Micromonosporales</taxon>
        <taxon>Micromonosporaceae</taxon>
        <taxon>Allocatelliglobosispora</taxon>
    </lineage>
</organism>
<name>A0A841BG89_9ACTN</name>
<evidence type="ECO:0000313" key="2">
    <source>
        <dbReference type="Proteomes" id="UP000587527"/>
    </source>
</evidence>